<dbReference type="InterPro" id="IPR017736">
    <property type="entry name" value="Glyco_hydro_1_beta-glucosidase"/>
</dbReference>
<dbReference type="SUPFAM" id="SSF51445">
    <property type="entry name" value="(Trans)glycosidases"/>
    <property type="match status" value="1"/>
</dbReference>
<keyword evidence="12" id="KW-1185">Reference proteome</keyword>
<dbReference type="Pfam" id="PF00232">
    <property type="entry name" value="Glyco_hydro_1"/>
    <property type="match status" value="1"/>
</dbReference>
<keyword evidence="8" id="KW-0624">Polysaccharide degradation</keyword>
<evidence type="ECO:0000256" key="6">
    <source>
        <dbReference type="ARBA" id="ARBA00023277"/>
    </source>
</evidence>
<dbReference type="InterPro" id="IPR018120">
    <property type="entry name" value="Glyco_hydro_1_AS"/>
</dbReference>
<feature type="active site" description="Nucleophile" evidence="9">
    <location>
        <position position="339"/>
    </location>
</feature>
<proteinExistence type="inferred from homology"/>
<name>A0ABU8SA20_9SPHN</name>
<evidence type="ECO:0000256" key="9">
    <source>
        <dbReference type="PROSITE-ProRule" id="PRU10055"/>
    </source>
</evidence>
<evidence type="ECO:0000256" key="2">
    <source>
        <dbReference type="ARBA" id="ARBA00010838"/>
    </source>
</evidence>
<evidence type="ECO:0000256" key="10">
    <source>
        <dbReference type="RuleBase" id="RU361175"/>
    </source>
</evidence>
<sequence length="435" mass="47823">MTGSNFLWGVSTSAYQIEGASEADGRGQSIWDEFTALPGVVANGDTGAVACDHYNRWPEDIGLMEQLGIGAYRFSLSWPRLFPEGVGQPNERGAEFYDRLIDALLERGIDPWICLYHWDLPQALQDRGGWANRDVANWYADYARFVADRFGDRAKAFITFNEPSVFTLSGYGGGLHAPGVKESSAMLAAIHNVCRAHHAALPALRSTGVPTGIVGAFWPMRPERPEDEGGAMMMDMMFNWACPDAMVAGSYPPPMEMLLGDVIQAGDLPSVGTWTDFIGVNHYAPMYIRTNEAGEQEIGAPPADVPLTGMGWHIDPPAFTAMLQTVAERYPDVPLYVTENGIGLDEGDEPDALNDIARVQYLHDYLAALADARAAGVGVQGYFAWSLLDNFEWAEGFAKRFGLVRVEPDNLARRPKQSFFAYRDLIKGGIPKRNT</sequence>
<organism evidence="11 12">
    <name type="scientific">Novosphingobium aquae</name>
    <dbReference type="NCBI Taxonomy" id="3133435"/>
    <lineage>
        <taxon>Bacteria</taxon>
        <taxon>Pseudomonadati</taxon>
        <taxon>Pseudomonadota</taxon>
        <taxon>Alphaproteobacteria</taxon>
        <taxon>Sphingomonadales</taxon>
        <taxon>Sphingomonadaceae</taxon>
        <taxon>Novosphingobium</taxon>
    </lineage>
</organism>
<evidence type="ECO:0000256" key="1">
    <source>
        <dbReference type="ARBA" id="ARBA00000448"/>
    </source>
</evidence>
<dbReference type="Gene3D" id="3.20.20.80">
    <property type="entry name" value="Glycosidases"/>
    <property type="match status" value="1"/>
</dbReference>
<comment type="caution">
    <text evidence="11">The sequence shown here is derived from an EMBL/GenBank/DDBJ whole genome shotgun (WGS) entry which is preliminary data.</text>
</comment>
<dbReference type="PROSITE" id="PS00653">
    <property type="entry name" value="GLYCOSYL_HYDROL_F1_2"/>
    <property type="match status" value="1"/>
</dbReference>
<evidence type="ECO:0000256" key="4">
    <source>
        <dbReference type="ARBA" id="ARBA00022801"/>
    </source>
</evidence>
<gene>
    <name evidence="11" type="ORF">WG900_12850</name>
</gene>
<dbReference type="PANTHER" id="PTHR10353">
    <property type="entry name" value="GLYCOSYL HYDROLASE"/>
    <property type="match status" value="1"/>
</dbReference>
<dbReference type="InterPro" id="IPR017853">
    <property type="entry name" value="GH"/>
</dbReference>
<evidence type="ECO:0000313" key="11">
    <source>
        <dbReference type="EMBL" id="MEJ6010804.1"/>
    </source>
</evidence>
<dbReference type="EC" id="3.2.1.21" evidence="3 10"/>
<dbReference type="InterPro" id="IPR033132">
    <property type="entry name" value="GH_1_N_CS"/>
</dbReference>
<keyword evidence="5" id="KW-0136">Cellulose degradation</keyword>
<dbReference type="NCBIfam" id="TIGR03356">
    <property type="entry name" value="BGL"/>
    <property type="match status" value="1"/>
</dbReference>
<dbReference type="RefSeq" id="WP_339967615.1">
    <property type="nucleotide sequence ID" value="NZ_JBBHJY010000006.1"/>
</dbReference>
<evidence type="ECO:0000256" key="8">
    <source>
        <dbReference type="ARBA" id="ARBA00023326"/>
    </source>
</evidence>
<comment type="catalytic activity">
    <reaction evidence="1 10">
        <text>Hydrolysis of terminal, non-reducing beta-D-glucosyl residues with release of beta-D-glucose.</text>
        <dbReference type="EC" id="3.2.1.21"/>
    </reaction>
</comment>
<keyword evidence="4 10" id="KW-0378">Hydrolase</keyword>
<keyword evidence="7 10" id="KW-0326">Glycosidase</keyword>
<dbReference type="PRINTS" id="PR00131">
    <property type="entry name" value="GLHYDRLASE1"/>
</dbReference>
<evidence type="ECO:0000256" key="7">
    <source>
        <dbReference type="ARBA" id="ARBA00023295"/>
    </source>
</evidence>
<dbReference type="GO" id="GO:0008422">
    <property type="term" value="F:beta-glucosidase activity"/>
    <property type="evidence" value="ECO:0007669"/>
    <property type="project" value="UniProtKB-EC"/>
</dbReference>
<evidence type="ECO:0000256" key="5">
    <source>
        <dbReference type="ARBA" id="ARBA00023001"/>
    </source>
</evidence>
<accession>A0ABU8SA20</accession>
<protein>
    <recommendedName>
        <fullName evidence="3 10">Beta-glucosidase</fullName>
        <ecNumber evidence="3 10">3.2.1.21</ecNumber>
    </recommendedName>
</protein>
<evidence type="ECO:0000313" key="12">
    <source>
        <dbReference type="Proteomes" id="UP001379235"/>
    </source>
</evidence>
<dbReference type="EMBL" id="JBBHJY010000006">
    <property type="protein sequence ID" value="MEJ6010804.1"/>
    <property type="molecule type" value="Genomic_DNA"/>
</dbReference>
<dbReference type="PROSITE" id="PS00572">
    <property type="entry name" value="GLYCOSYL_HYDROL_F1_1"/>
    <property type="match status" value="1"/>
</dbReference>
<keyword evidence="6" id="KW-0119">Carbohydrate metabolism</keyword>
<reference evidence="11 12" key="1">
    <citation type="submission" date="2024-03" db="EMBL/GenBank/DDBJ databases">
        <authorList>
            <person name="Jo J.-H."/>
        </authorList>
    </citation>
    <scope>NUCLEOTIDE SEQUENCE [LARGE SCALE GENOMIC DNA]</scope>
    <source>
        <strain evidence="11 12">AS3R-12</strain>
    </source>
</reference>
<comment type="similarity">
    <text evidence="2 10">Belongs to the glycosyl hydrolase 1 family.</text>
</comment>
<dbReference type="PANTHER" id="PTHR10353:SF36">
    <property type="entry name" value="LP05116P"/>
    <property type="match status" value="1"/>
</dbReference>
<dbReference type="Proteomes" id="UP001379235">
    <property type="component" value="Unassembled WGS sequence"/>
</dbReference>
<dbReference type="InterPro" id="IPR001360">
    <property type="entry name" value="Glyco_hydro_1"/>
</dbReference>
<evidence type="ECO:0000256" key="3">
    <source>
        <dbReference type="ARBA" id="ARBA00012744"/>
    </source>
</evidence>